<dbReference type="GO" id="GO:0006281">
    <property type="term" value="P:DNA repair"/>
    <property type="evidence" value="ECO:0007669"/>
    <property type="project" value="TreeGrafter"/>
</dbReference>
<proteinExistence type="predicted"/>
<dbReference type="PANTHER" id="PTHR33962">
    <property type="entry name" value="RECQ-MEDIATED GENOME INSTABILITY PROTEIN 2 RMI2"/>
    <property type="match status" value="1"/>
</dbReference>
<accession>A0A8J5KPF0</accession>
<reference evidence="1 2" key="1">
    <citation type="submission" date="2020-08" db="EMBL/GenBank/DDBJ databases">
        <title>Plant Genome Project.</title>
        <authorList>
            <person name="Zhang R.-G."/>
        </authorList>
    </citation>
    <scope>NUCLEOTIDE SEQUENCE [LARGE SCALE GENOMIC DNA]</scope>
    <source>
        <tissue evidence="1">Rhizome</tissue>
    </source>
</reference>
<name>A0A8J5KPF0_ZINOF</name>
<dbReference type="GO" id="GO:0043007">
    <property type="term" value="P:maintenance of rDNA"/>
    <property type="evidence" value="ECO:0007669"/>
    <property type="project" value="TreeGrafter"/>
</dbReference>
<dbReference type="Gene3D" id="2.40.50.140">
    <property type="entry name" value="Nucleic acid-binding proteins"/>
    <property type="match status" value="1"/>
</dbReference>
<evidence type="ECO:0000313" key="1">
    <source>
        <dbReference type="EMBL" id="KAG6486019.1"/>
    </source>
</evidence>
<dbReference type="GO" id="GO:0016607">
    <property type="term" value="C:nuclear speck"/>
    <property type="evidence" value="ECO:0007669"/>
    <property type="project" value="TreeGrafter"/>
</dbReference>
<evidence type="ECO:0000313" key="2">
    <source>
        <dbReference type="Proteomes" id="UP000734854"/>
    </source>
</evidence>
<dbReference type="PANTHER" id="PTHR33962:SF1">
    <property type="entry name" value="RECQ-MEDIATED GENOME INSTABILITY PROTEIN 2"/>
    <property type="match status" value="1"/>
</dbReference>
<dbReference type="InterPro" id="IPR012340">
    <property type="entry name" value="NA-bd_OB-fold"/>
</dbReference>
<protein>
    <submittedName>
        <fullName evidence="1">Uncharacterized protein</fullName>
    </submittedName>
</protein>
<dbReference type="GO" id="GO:0033045">
    <property type="term" value="P:regulation of sister chromatid segregation"/>
    <property type="evidence" value="ECO:0007669"/>
    <property type="project" value="TreeGrafter"/>
</dbReference>
<sequence length="69" mass="7967">MLIFKACWSDGVKLLDGQKKSSLLSRSAQYSMILQVHKIVDLSEQPDREAMWNLEVIEAHKLFYLTSPE</sequence>
<keyword evidence="2" id="KW-1185">Reference proteome</keyword>
<dbReference type="Proteomes" id="UP000734854">
    <property type="component" value="Unassembled WGS sequence"/>
</dbReference>
<dbReference type="GO" id="GO:0005829">
    <property type="term" value="C:cytosol"/>
    <property type="evidence" value="ECO:0007669"/>
    <property type="project" value="TreeGrafter"/>
</dbReference>
<dbReference type="Pfam" id="PF16100">
    <property type="entry name" value="RMI2"/>
    <property type="match status" value="1"/>
</dbReference>
<gene>
    <name evidence="1" type="ORF">ZIOFF_054589</name>
</gene>
<dbReference type="GO" id="GO:2000042">
    <property type="term" value="P:negative regulation of double-strand break repair via homologous recombination"/>
    <property type="evidence" value="ECO:0007669"/>
    <property type="project" value="TreeGrafter"/>
</dbReference>
<comment type="caution">
    <text evidence="1">The sequence shown here is derived from an EMBL/GenBank/DDBJ whole genome shotgun (WGS) entry which is preliminary data.</text>
</comment>
<organism evidence="1 2">
    <name type="scientific">Zingiber officinale</name>
    <name type="common">Ginger</name>
    <name type="synonym">Amomum zingiber</name>
    <dbReference type="NCBI Taxonomy" id="94328"/>
    <lineage>
        <taxon>Eukaryota</taxon>
        <taxon>Viridiplantae</taxon>
        <taxon>Streptophyta</taxon>
        <taxon>Embryophyta</taxon>
        <taxon>Tracheophyta</taxon>
        <taxon>Spermatophyta</taxon>
        <taxon>Magnoliopsida</taxon>
        <taxon>Liliopsida</taxon>
        <taxon>Zingiberales</taxon>
        <taxon>Zingiberaceae</taxon>
        <taxon>Zingiber</taxon>
    </lineage>
</organism>
<dbReference type="AlphaFoldDB" id="A0A8J5KPF0"/>
<dbReference type="EMBL" id="JACMSC010000015">
    <property type="protein sequence ID" value="KAG6486019.1"/>
    <property type="molecule type" value="Genomic_DNA"/>
</dbReference>
<dbReference type="InterPro" id="IPR032245">
    <property type="entry name" value="RMI2"/>
</dbReference>